<dbReference type="HOGENOM" id="CLU_2704029_0_0_6"/>
<feature type="transmembrane region" description="Helical" evidence="1">
    <location>
        <begin position="52"/>
        <end position="72"/>
    </location>
</feature>
<dbReference type="AlphaFoldDB" id="Q9PFS8"/>
<keyword evidence="1" id="KW-1133">Transmembrane helix</keyword>
<evidence type="ECO:0000313" key="3">
    <source>
        <dbReference type="Proteomes" id="UP000000812"/>
    </source>
</evidence>
<evidence type="ECO:0000256" key="1">
    <source>
        <dbReference type="SAM" id="Phobius"/>
    </source>
</evidence>
<name>Q9PFS8_XYLFA</name>
<keyword evidence="1" id="KW-0472">Membrane</keyword>
<sequence length="73" mass="8174">MLRAMLHRWGVYFSASRIDSSSTPVRRSGLVDDARCGVYVYSGLFRVCFRRAGVRLMGWLFMVGGLLGWAVVG</sequence>
<dbReference type="PIR" id="E82788">
    <property type="entry name" value="E82788"/>
</dbReference>
<dbReference type="KEGG" id="xfa:XF_0579"/>
<proteinExistence type="predicted"/>
<dbReference type="STRING" id="160492.XF_0579"/>
<organism evidence="2 3">
    <name type="scientific">Xylella fastidiosa (strain 9a5c)</name>
    <dbReference type="NCBI Taxonomy" id="160492"/>
    <lineage>
        <taxon>Bacteria</taxon>
        <taxon>Pseudomonadati</taxon>
        <taxon>Pseudomonadota</taxon>
        <taxon>Gammaproteobacteria</taxon>
        <taxon>Lysobacterales</taxon>
        <taxon>Lysobacteraceae</taxon>
        <taxon>Xylella</taxon>
    </lineage>
</organism>
<keyword evidence="1" id="KW-0812">Transmembrane</keyword>
<accession>Q9PFS8</accession>
<dbReference type="Proteomes" id="UP000000812">
    <property type="component" value="Chromosome"/>
</dbReference>
<evidence type="ECO:0000313" key="2">
    <source>
        <dbReference type="EMBL" id="AAF83389.1"/>
    </source>
</evidence>
<gene>
    <name evidence="2" type="ordered locus">XF_0579</name>
</gene>
<reference evidence="2 3" key="1">
    <citation type="journal article" date="2000" name="Nature">
        <title>The genome sequence of the plant pathogen Xylella fastidiosa.</title>
        <authorList>
            <person name="Simpson A.J."/>
            <person name="Reinach F.C."/>
            <person name="Arruda P."/>
            <person name="Abreu F.A."/>
            <person name="Acencio M."/>
            <person name="Alvarenga R."/>
            <person name="Alves L.M."/>
            <person name="Araya J.E."/>
            <person name="Baia G.S."/>
            <person name="Baptista C.S."/>
            <person name="Barros M.H."/>
            <person name="Bonaccorsi E.D."/>
            <person name="Bordin S."/>
            <person name="Bove J.M."/>
            <person name="Briones M.R."/>
            <person name="Bueno M.R."/>
            <person name="Camargo A.A."/>
            <person name="Camargo L.E."/>
            <person name="Carraro D.M."/>
            <person name="Carrer H."/>
            <person name="Colauto N.B."/>
            <person name="Colombo C."/>
            <person name="Costa F.F."/>
            <person name="Costa M.C."/>
            <person name="Costa-Neto C.M."/>
            <person name="Coutinho L.L."/>
            <person name="Cristofani M."/>
            <person name="Dias-Neto E."/>
            <person name="Docena C."/>
            <person name="El-Dorry H."/>
            <person name="Facincani A.P."/>
            <person name="Ferreira A.J."/>
            <person name="Ferreira V.C."/>
            <person name="Ferro J.A."/>
            <person name="Fraga J.S."/>
            <person name="Franca S.C."/>
            <person name="Franco M.C."/>
            <person name="Frohme M."/>
            <person name="Furlan L.R."/>
            <person name="Garnier M."/>
            <person name="Goldman G.H."/>
            <person name="Goldman M.H."/>
            <person name="Gomes S.L."/>
            <person name="Gruber A."/>
            <person name="Ho P.L."/>
            <person name="Hoheisel J.D."/>
            <person name="Junqueira M.L."/>
            <person name="Kemper E.L."/>
            <person name="Kitajima J.P."/>
            <person name="Krieger J.E."/>
            <person name="Kuramae E.E."/>
            <person name="Laigret F."/>
            <person name="Lambais M.R."/>
            <person name="Leite L.C."/>
            <person name="Lemos E.G."/>
            <person name="Lemos M.V."/>
            <person name="Lopes S.A."/>
            <person name="Lopes C.R."/>
            <person name="Machado J.A."/>
            <person name="Machado M.A."/>
            <person name="Madeira A.M."/>
            <person name="Madeira H.M."/>
            <person name="Marino C.L."/>
            <person name="Marques M.V."/>
            <person name="Martins E.A."/>
            <person name="Martins E.M."/>
            <person name="Matsukuma A.Y."/>
            <person name="Menck C.F."/>
            <person name="Miracca E.C."/>
            <person name="Miyaki C.Y."/>
            <person name="Monteriro-Vitorello C.B."/>
            <person name="Moon D.H."/>
            <person name="Nagai M.A."/>
            <person name="Nascimento A.L."/>
            <person name="Netto L.E."/>
            <person name="Nhani A.Jr."/>
            <person name="Nobrega F.G."/>
            <person name="Nunes L.R."/>
            <person name="Oliveira M.A."/>
            <person name="de Oliveira M.C."/>
            <person name="de Oliveira R.C."/>
            <person name="Palmieri D.A."/>
            <person name="Paris A."/>
            <person name="Peixoto B.R."/>
            <person name="Pereira G.A."/>
            <person name="Pereira H.A.Jr."/>
            <person name="Pesquero J.B."/>
            <person name="Quaggio R.B."/>
            <person name="Roberto P.G."/>
            <person name="Rodrigues V."/>
            <person name="de M Rosa A.J."/>
            <person name="de Rosa V.E.Jr."/>
            <person name="de Sa R.G."/>
            <person name="Santelli R.V."/>
            <person name="Sawasaki H.E."/>
            <person name="da Silva A.C."/>
            <person name="da Silva A.M."/>
            <person name="da Silva F.R."/>
            <person name="da Silva W.A.Jr."/>
            <person name="da Silveira J.F."/>
            <person name="Silvestri M.L."/>
            <person name="Siqueira W.J."/>
            <person name="de Souza A.A."/>
            <person name="de Souza A.P."/>
            <person name="Terenzi M.F."/>
            <person name="Truffi D."/>
            <person name="Tsai S.M."/>
            <person name="Tsuhako M.H."/>
            <person name="Vallada H."/>
            <person name="Van Sluys M.A."/>
            <person name="Verjovski-Almeida S."/>
            <person name="Vettore A.L."/>
            <person name="Zago M.A."/>
            <person name="Zatz M."/>
            <person name="Meidanis J."/>
            <person name="Setubal J.C."/>
        </authorList>
    </citation>
    <scope>NUCLEOTIDE SEQUENCE [LARGE SCALE GENOMIC DNA]</scope>
    <source>
        <strain evidence="2 3">9a5c</strain>
    </source>
</reference>
<protein>
    <submittedName>
        <fullName evidence="2">Uncharacterized protein</fullName>
    </submittedName>
</protein>
<dbReference type="EMBL" id="AE003849">
    <property type="protein sequence ID" value="AAF83389.1"/>
    <property type="molecule type" value="Genomic_DNA"/>
</dbReference>